<comment type="caution">
    <text evidence="1">The sequence shown here is derived from an EMBL/GenBank/DDBJ whole genome shotgun (WGS) entry which is preliminary data.</text>
</comment>
<dbReference type="RefSeq" id="WP_111064737.1">
    <property type="nucleotide sequence ID" value="NZ_JBHUCU010000031.1"/>
</dbReference>
<keyword evidence="2" id="KW-1185">Reference proteome</keyword>
<evidence type="ECO:0000313" key="2">
    <source>
        <dbReference type="Proteomes" id="UP000249248"/>
    </source>
</evidence>
<gene>
    <name evidence="1" type="ORF">DNU06_17145</name>
</gene>
<accession>A0A2W1NLM4</accession>
<proteinExistence type="predicted"/>
<sequence length="278" mass="31908">MLKNLRAILLIFIFLNTSNIYGQNNNFKKIETSINKYFEKAAIMPNKHILSILPSVNQYPIIFQSPPVLFEKDHKRNLVGGIVNIVDAFYFNYEYTLNHNIFVEAGFKYLNYYTSYGTNDWLIQSGHRGTSTSAYSTYSFDFGGGYRVVMKNNLRLFDVHIGFSTAFTDNKVGTGEESYLNEPYQDGMGNIGTLEIYSNYTITKRFNLGFYIGLSKDIRVTDNLYLTARYNNSFGQNNTFSEHTFAYSLSTYGIVNEVKGNLTTKGQMYAIGLRWVFN</sequence>
<dbReference type="Proteomes" id="UP000249248">
    <property type="component" value="Unassembled WGS sequence"/>
</dbReference>
<organism evidence="1 2">
    <name type="scientific">Putridiphycobacter roseus</name>
    <dbReference type="NCBI Taxonomy" id="2219161"/>
    <lineage>
        <taxon>Bacteria</taxon>
        <taxon>Pseudomonadati</taxon>
        <taxon>Bacteroidota</taxon>
        <taxon>Flavobacteriia</taxon>
        <taxon>Flavobacteriales</taxon>
        <taxon>Crocinitomicaceae</taxon>
        <taxon>Putridiphycobacter</taxon>
    </lineage>
</organism>
<reference evidence="1 2" key="1">
    <citation type="submission" date="2018-06" db="EMBL/GenBank/DDBJ databases">
        <title>The draft genome sequence of Crocinitomix sp. SM1701.</title>
        <authorList>
            <person name="Zhang X."/>
        </authorList>
    </citation>
    <scope>NUCLEOTIDE SEQUENCE [LARGE SCALE GENOMIC DNA]</scope>
    <source>
        <strain evidence="1 2">SM1701</strain>
    </source>
</reference>
<evidence type="ECO:0000313" key="1">
    <source>
        <dbReference type="EMBL" id="PZE15618.1"/>
    </source>
</evidence>
<protein>
    <submittedName>
        <fullName evidence="1">Uncharacterized protein</fullName>
    </submittedName>
</protein>
<dbReference type="OrthoDB" id="1467483at2"/>
<dbReference type="EMBL" id="QKSB01000027">
    <property type="protein sequence ID" value="PZE15618.1"/>
    <property type="molecule type" value="Genomic_DNA"/>
</dbReference>
<name>A0A2W1NLM4_9FLAO</name>
<dbReference type="AlphaFoldDB" id="A0A2W1NLM4"/>